<accession>A0ABQ5Q4B8</accession>
<dbReference type="RefSeq" id="WP_285723488.1">
    <property type="nucleotide sequence ID" value="NZ_BSDD01000002.1"/>
</dbReference>
<gene>
    <name evidence="14" type="primary">bioF</name>
    <name evidence="14" type="ORF">GETHPA_10010</name>
</gene>
<organism evidence="14 15">
    <name type="scientific">Geothrix rubra</name>
    <dbReference type="NCBI Taxonomy" id="2927977"/>
    <lineage>
        <taxon>Bacteria</taxon>
        <taxon>Pseudomonadati</taxon>
        <taxon>Acidobacteriota</taxon>
        <taxon>Holophagae</taxon>
        <taxon>Holophagales</taxon>
        <taxon>Holophagaceae</taxon>
        <taxon>Geothrix</taxon>
    </lineage>
</organism>
<dbReference type="EC" id="2.3.1.47" evidence="5"/>
<protein>
    <recommendedName>
        <fullName evidence="5">8-amino-7-oxononanoate synthase</fullName>
        <ecNumber evidence="5">2.3.1.47</ecNumber>
    </recommendedName>
    <alternativeName>
        <fullName evidence="9">7-keto-8-amino-pelargonic acid synthase</fullName>
    </alternativeName>
    <alternativeName>
        <fullName evidence="10">8-amino-7-ketopelargonate synthase</fullName>
    </alternativeName>
</protein>
<evidence type="ECO:0000256" key="3">
    <source>
        <dbReference type="ARBA" id="ARBA00010008"/>
    </source>
</evidence>
<evidence type="ECO:0000256" key="7">
    <source>
        <dbReference type="ARBA" id="ARBA00022756"/>
    </source>
</evidence>
<comment type="subunit">
    <text evidence="4">Homodimer.</text>
</comment>
<comment type="cofactor">
    <cofactor evidence="1 12">
        <name>pyridoxal 5'-phosphate</name>
        <dbReference type="ChEBI" id="CHEBI:597326"/>
    </cofactor>
</comment>
<feature type="domain" description="Aminotransferase class I/classII large" evidence="13">
    <location>
        <begin position="36"/>
        <end position="377"/>
    </location>
</feature>
<dbReference type="InterPro" id="IPR015424">
    <property type="entry name" value="PyrdxlP-dep_Trfase"/>
</dbReference>
<dbReference type="Pfam" id="PF00155">
    <property type="entry name" value="Aminotran_1_2"/>
    <property type="match status" value="1"/>
</dbReference>
<sequence length="384" mass="39402">MADSPIPAPWLDRLRQSVGRRRALGRERAIQPPAGLDVCSNDYLGLRRDPRLAEAAAAAARAHGAGTGAARLLRGTTPLHEALEAALAAWKGAGACLLFNTGYQANATLLPALLGPGDAVFSDALNHASLVDGCRLARAGGAAVQVFRHLDLADLAERMAAWRAGAAPGALALVATDAVFSMDGDAADLPGLLELCDCFEALLLVDEAHATGLLGATGAGLAEHQGVSGRVPLVMGTLGKALGAFGAFVCAAPELREHLVNTARGFIFSTALPPPVVGAALEGVRIARAEPWRRARALAHAQRLREALGLPGGPSAIVPVPVGPDAEAVRLALALQARGFDVRAVRPPTVPEGSARLRITTGAHLEEREVASLAAALAEVLGLG</sequence>
<dbReference type="PROSITE" id="PS00599">
    <property type="entry name" value="AA_TRANSFER_CLASS_2"/>
    <property type="match status" value="1"/>
</dbReference>
<evidence type="ECO:0000256" key="5">
    <source>
        <dbReference type="ARBA" id="ARBA00013187"/>
    </source>
</evidence>
<evidence type="ECO:0000256" key="9">
    <source>
        <dbReference type="ARBA" id="ARBA00032610"/>
    </source>
</evidence>
<dbReference type="Proteomes" id="UP001165089">
    <property type="component" value="Unassembled WGS sequence"/>
</dbReference>
<evidence type="ECO:0000259" key="13">
    <source>
        <dbReference type="Pfam" id="PF00155"/>
    </source>
</evidence>
<evidence type="ECO:0000256" key="12">
    <source>
        <dbReference type="RuleBase" id="RU003693"/>
    </source>
</evidence>
<dbReference type="InterPro" id="IPR001917">
    <property type="entry name" value="Aminotrans_II_pyridoxalP_BS"/>
</dbReference>
<evidence type="ECO:0000256" key="10">
    <source>
        <dbReference type="ARBA" id="ARBA00033381"/>
    </source>
</evidence>
<dbReference type="PANTHER" id="PTHR13693:SF100">
    <property type="entry name" value="8-AMINO-7-OXONONANOATE SYNTHASE"/>
    <property type="match status" value="1"/>
</dbReference>
<keyword evidence="8 12" id="KW-0663">Pyridoxal phosphate</keyword>
<dbReference type="Gene3D" id="3.40.640.10">
    <property type="entry name" value="Type I PLP-dependent aspartate aminotransferase-like (Major domain)"/>
    <property type="match status" value="1"/>
</dbReference>
<evidence type="ECO:0000313" key="14">
    <source>
        <dbReference type="EMBL" id="GLH69468.1"/>
    </source>
</evidence>
<keyword evidence="7" id="KW-0093">Biotin biosynthesis</keyword>
<dbReference type="EMBL" id="BSDD01000002">
    <property type="protein sequence ID" value="GLH69468.1"/>
    <property type="molecule type" value="Genomic_DNA"/>
</dbReference>
<dbReference type="SUPFAM" id="SSF53383">
    <property type="entry name" value="PLP-dependent transferases"/>
    <property type="match status" value="1"/>
</dbReference>
<dbReference type="InterPro" id="IPR015422">
    <property type="entry name" value="PyrdxlP-dep_Trfase_small"/>
</dbReference>
<proteinExistence type="inferred from homology"/>
<evidence type="ECO:0000256" key="1">
    <source>
        <dbReference type="ARBA" id="ARBA00001933"/>
    </source>
</evidence>
<dbReference type="InterPro" id="IPR015421">
    <property type="entry name" value="PyrdxlP-dep_Trfase_major"/>
</dbReference>
<evidence type="ECO:0000256" key="8">
    <source>
        <dbReference type="ARBA" id="ARBA00022898"/>
    </source>
</evidence>
<keyword evidence="6" id="KW-0808">Transferase</keyword>
<dbReference type="PANTHER" id="PTHR13693">
    <property type="entry name" value="CLASS II AMINOTRANSFERASE/8-AMINO-7-OXONONANOATE SYNTHASE"/>
    <property type="match status" value="1"/>
</dbReference>
<comment type="similarity">
    <text evidence="3">Belongs to the class-II pyridoxal-phosphate-dependent aminotransferase family. BioF subfamily.</text>
</comment>
<evidence type="ECO:0000313" key="15">
    <source>
        <dbReference type="Proteomes" id="UP001165089"/>
    </source>
</evidence>
<name>A0ABQ5Q4B8_9BACT</name>
<evidence type="ECO:0000256" key="2">
    <source>
        <dbReference type="ARBA" id="ARBA00004746"/>
    </source>
</evidence>
<dbReference type="InterPro" id="IPR004839">
    <property type="entry name" value="Aminotransferase_I/II_large"/>
</dbReference>
<dbReference type="InterPro" id="IPR050087">
    <property type="entry name" value="AON_synthase_class-II"/>
</dbReference>
<dbReference type="Gene3D" id="3.90.1150.10">
    <property type="entry name" value="Aspartate Aminotransferase, domain 1"/>
    <property type="match status" value="1"/>
</dbReference>
<comment type="pathway">
    <text evidence="2">Cofactor biosynthesis; biotin biosynthesis.</text>
</comment>
<comment type="caution">
    <text evidence="14">The sequence shown here is derived from an EMBL/GenBank/DDBJ whole genome shotgun (WGS) entry which is preliminary data.</text>
</comment>
<reference evidence="14 15" key="1">
    <citation type="journal article" date="2023" name="Antonie Van Leeuwenhoek">
        <title>Mesoterricola silvestris gen. nov., sp. nov., Mesoterricola sediminis sp. nov., Geothrix oryzae sp. nov., Geothrix edaphica sp. nov., Geothrix rubra sp. nov., and Geothrix limicola sp. nov., six novel members of Acidobacteriota isolated from soils.</title>
        <authorList>
            <person name="Itoh H."/>
            <person name="Sugisawa Y."/>
            <person name="Mise K."/>
            <person name="Xu Z."/>
            <person name="Kuniyasu M."/>
            <person name="Ushijima N."/>
            <person name="Kawano K."/>
            <person name="Kobayashi E."/>
            <person name="Shiratori Y."/>
            <person name="Masuda Y."/>
            <person name="Senoo K."/>
        </authorList>
    </citation>
    <scope>NUCLEOTIDE SEQUENCE [LARGE SCALE GENOMIC DNA]</scope>
    <source>
        <strain evidence="14 15">Red803</strain>
    </source>
</reference>
<comment type="catalytic activity">
    <reaction evidence="11">
        <text>6-carboxyhexanoyl-[ACP] + L-alanine + H(+) = (8S)-8-amino-7-oxononanoate + holo-[ACP] + CO2</text>
        <dbReference type="Rhea" id="RHEA:42288"/>
        <dbReference type="Rhea" id="RHEA-COMP:9685"/>
        <dbReference type="Rhea" id="RHEA-COMP:9955"/>
        <dbReference type="ChEBI" id="CHEBI:15378"/>
        <dbReference type="ChEBI" id="CHEBI:16526"/>
        <dbReference type="ChEBI" id="CHEBI:57972"/>
        <dbReference type="ChEBI" id="CHEBI:64479"/>
        <dbReference type="ChEBI" id="CHEBI:78846"/>
        <dbReference type="ChEBI" id="CHEBI:149468"/>
        <dbReference type="EC" id="2.3.1.47"/>
    </reaction>
</comment>
<evidence type="ECO:0000256" key="6">
    <source>
        <dbReference type="ARBA" id="ARBA00022679"/>
    </source>
</evidence>
<keyword evidence="15" id="KW-1185">Reference proteome</keyword>
<evidence type="ECO:0000256" key="4">
    <source>
        <dbReference type="ARBA" id="ARBA00011738"/>
    </source>
</evidence>
<evidence type="ECO:0000256" key="11">
    <source>
        <dbReference type="ARBA" id="ARBA00047715"/>
    </source>
</evidence>